<evidence type="ECO:0000313" key="1">
    <source>
        <dbReference type="EMBL" id="MBX24749.1"/>
    </source>
</evidence>
<sequence length="53" mass="6340">MLVLYLLPLILFFFFFFQMTRTLFQARLGVASTTSYGHSFPLETWYALREIQI</sequence>
<protein>
    <submittedName>
        <fullName evidence="1">Uncharacterized protein</fullName>
    </submittedName>
</protein>
<dbReference type="AlphaFoldDB" id="A0A2P2M3E2"/>
<organism evidence="1">
    <name type="scientific">Rhizophora mucronata</name>
    <name type="common">Asiatic mangrove</name>
    <dbReference type="NCBI Taxonomy" id="61149"/>
    <lineage>
        <taxon>Eukaryota</taxon>
        <taxon>Viridiplantae</taxon>
        <taxon>Streptophyta</taxon>
        <taxon>Embryophyta</taxon>
        <taxon>Tracheophyta</taxon>
        <taxon>Spermatophyta</taxon>
        <taxon>Magnoliopsida</taxon>
        <taxon>eudicotyledons</taxon>
        <taxon>Gunneridae</taxon>
        <taxon>Pentapetalae</taxon>
        <taxon>rosids</taxon>
        <taxon>fabids</taxon>
        <taxon>Malpighiales</taxon>
        <taxon>Rhizophoraceae</taxon>
        <taxon>Rhizophora</taxon>
    </lineage>
</organism>
<proteinExistence type="predicted"/>
<accession>A0A2P2M3E2</accession>
<name>A0A2P2M3E2_RHIMU</name>
<reference evidence="1" key="1">
    <citation type="submission" date="2018-02" db="EMBL/GenBank/DDBJ databases">
        <title>Rhizophora mucronata_Transcriptome.</title>
        <authorList>
            <person name="Meera S.P."/>
            <person name="Sreeshan A."/>
            <person name="Augustine A."/>
        </authorList>
    </citation>
    <scope>NUCLEOTIDE SEQUENCE</scope>
    <source>
        <tissue evidence="1">Leaf</tissue>
    </source>
</reference>
<dbReference type="EMBL" id="GGEC01044265">
    <property type="protein sequence ID" value="MBX24749.1"/>
    <property type="molecule type" value="Transcribed_RNA"/>
</dbReference>